<evidence type="ECO:0000313" key="2">
    <source>
        <dbReference type="Proteomes" id="UP001147695"/>
    </source>
</evidence>
<dbReference type="AlphaFoldDB" id="A0A9W9R1T5"/>
<protein>
    <submittedName>
        <fullName evidence="1">Uncharacterized protein</fullName>
    </submittedName>
</protein>
<proteinExistence type="predicted"/>
<name>A0A9W9R1T5_PENBR</name>
<comment type="caution">
    <text evidence="1">The sequence shown here is derived from an EMBL/GenBank/DDBJ whole genome shotgun (WGS) entry which is preliminary data.</text>
</comment>
<reference evidence="1" key="1">
    <citation type="submission" date="2022-12" db="EMBL/GenBank/DDBJ databases">
        <authorList>
            <person name="Petersen C."/>
        </authorList>
    </citation>
    <scope>NUCLEOTIDE SEQUENCE</scope>
    <source>
        <strain evidence="1">IBT 35673</strain>
    </source>
</reference>
<sequence length="254" mass="28990">MTLVLDNIRKPLGVFAKQAESQCYIKSIRNLGDAWRKLSDKPLPECDKNAIFVETTFGLDIKFTLDEVEISVAGVTESEEAEQESPVPNIVTKLQSPDVDRVPTATATRPRRYRISYDWGTEHLWREYDDLEPEDDGVTHMEVEDLLGSGSFPPSVMERYFAWSDTYNDTFKTRLADTGDYDRSLFATTPEHVAWLVAGYFLAWRIAMAPEVDCIEFSTGTKKWLLQKGKGLETKFTKEFFEIISDFLEIGPDC</sequence>
<reference evidence="1" key="2">
    <citation type="journal article" date="2023" name="IMA Fungus">
        <title>Comparative genomic study of the Penicillium genus elucidates a diverse pangenome and 15 lateral gene transfer events.</title>
        <authorList>
            <person name="Petersen C."/>
            <person name="Sorensen T."/>
            <person name="Nielsen M.R."/>
            <person name="Sondergaard T.E."/>
            <person name="Sorensen J.L."/>
            <person name="Fitzpatrick D.A."/>
            <person name="Frisvad J.C."/>
            <person name="Nielsen K.L."/>
        </authorList>
    </citation>
    <scope>NUCLEOTIDE SEQUENCE</scope>
    <source>
        <strain evidence="1">IBT 35673</strain>
    </source>
</reference>
<accession>A0A9W9R1T5</accession>
<evidence type="ECO:0000313" key="1">
    <source>
        <dbReference type="EMBL" id="KAJ5352187.1"/>
    </source>
</evidence>
<dbReference type="EMBL" id="JAPZBQ010000001">
    <property type="protein sequence ID" value="KAJ5352187.1"/>
    <property type="molecule type" value="Genomic_DNA"/>
</dbReference>
<gene>
    <name evidence="1" type="ORF">N7452_001161</name>
</gene>
<organism evidence="1 2">
    <name type="scientific">Penicillium brevicompactum</name>
    <dbReference type="NCBI Taxonomy" id="5074"/>
    <lineage>
        <taxon>Eukaryota</taxon>
        <taxon>Fungi</taxon>
        <taxon>Dikarya</taxon>
        <taxon>Ascomycota</taxon>
        <taxon>Pezizomycotina</taxon>
        <taxon>Eurotiomycetes</taxon>
        <taxon>Eurotiomycetidae</taxon>
        <taxon>Eurotiales</taxon>
        <taxon>Aspergillaceae</taxon>
        <taxon>Penicillium</taxon>
    </lineage>
</organism>
<dbReference type="Proteomes" id="UP001147695">
    <property type="component" value="Unassembled WGS sequence"/>
</dbReference>